<dbReference type="Proteomes" id="UP000291106">
    <property type="component" value="Chromosome"/>
</dbReference>
<accession>A0A411PGQ6</accession>
<feature type="transmembrane region" description="Helical" evidence="6">
    <location>
        <begin position="267"/>
        <end position="286"/>
    </location>
</feature>
<feature type="transmembrane region" description="Helical" evidence="6">
    <location>
        <begin position="841"/>
        <end position="863"/>
    </location>
</feature>
<evidence type="ECO:0000256" key="1">
    <source>
        <dbReference type="ARBA" id="ARBA00004651"/>
    </source>
</evidence>
<evidence type="ECO:0000313" key="8">
    <source>
        <dbReference type="EMBL" id="QBF82572.1"/>
    </source>
</evidence>
<evidence type="ECO:0000313" key="9">
    <source>
        <dbReference type="Proteomes" id="UP000291106"/>
    </source>
</evidence>
<evidence type="ECO:0000256" key="5">
    <source>
        <dbReference type="ARBA" id="ARBA00023136"/>
    </source>
</evidence>
<dbReference type="KEGG" id="smai:EXU30_07585"/>
<keyword evidence="9" id="KW-1185">Reference proteome</keyword>
<evidence type="ECO:0000256" key="4">
    <source>
        <dbReference type="ARBA" id="ARBA00022989"/>
    </source>
</evidence>
<dbReference type="PANTHER" id="PTHR30287:SF2">
    <property type="entry name" value="BLL1001 PROTEIN"/>
    <property type="match status" value="1"/>
</dbReference>
<dbReference type="InterPro" id="IPR038766">
    <property type="entry name" value="Membrane_comp_ABC_pdt"/>
</dbReference>
<organism evidence="8 9">
    <name type="scientific">Shewanella maritima</name>
    <dbReference type="NCBI Taxonomy" id="2520507"/>
    <lineage>
        <taxon>Bacteria</taxon>
        <taxon>Pseudomonadati</taxon>
        <taxon>Pseudomonadota</taxon>
        <taxon>Gammaproteobacteria</taxon>
        <taxon>Alteromonadales</taxon>
        <taxon>Shewanellaceae</taxon>
        <taxon>Shewanella</taxon>
    </lineage>
</organism>
<feature type="transmembrane region" description="Helical" evidence="6">
    <location>
        <begin position="407"/>
        <end position="430"/>
    </location>
</feature>
<evidence type="ECO:0000256" key="6">
    <source>
        <dbReference type="SAM" id="Phobius"/>
    </source>
</evidence>
<reference evidence="8 9" key="1">
    <citation type="submission" date="2019-02" db="EMBL/GenBank/DDBJ databases">
        <title>Shewanella sp. D4-2 isolated from Dokdo Island.</title>
        <authorList>
            <person name="Baek K."/>
        </authorList>
    </citation>
    <scope>NUCLEOTIDE SEQUENCE [LARGE SCALE GENOMIC DNA]</scope>
    <source>
        <strain evidence="8 9">D4-2</strain>
    </source>
</reference>
<protein>
    <submittedName>
        <fullName evidence="8">FtsX-like permease family protein</fullName>
    </submittedName>
</protein>
<gene>
    <name evidence="8" type="ORF">EXU30_07585</name>
</gene>
<sequence length="878" mass="96051">MRWQHTLLTAKVFLNHYRHSPVQASAILVGIALAVTLLIGVKATNENAISSYSEATELLSQRASAYVSANSSDEIDEQLYFALTQAGIPALAVLEGVAAGPNGNPWSITGNDLFSALTIGKDKQVTNKSTEGRIKPFSDTIPTAKLLSGYPAILMSRSLADKYSPSRKASLNGQTLEVIAVDDSAGLGNELLADLSLVQPLLKREGKLSYIALYPKYEGQTKAQLVDEASAIFAANDFDISKLNISADDDGTSLSALTDSFHLNLKAMGMLAFLVGLFIAYNGVRYSLMKRHSLCIQLMQQGVARPVLMMALVIELLILVIMGTLLGFIIGLQLSQWLQPMVALTLEQLYGARLMPGQWQWQWFTQALMLTSSAALFACLPMLLGLSRSPLAQGAYQRPKSKHYRKLHRKLFMFGSALLLVSFVAINFTTNYQHSLVLLGGVTVAIPLMLPQVLTLLISLFERFNLQGLTQYTIAESKQIIAPLGLAMMAMLLAICANIAMNTLVGSFEITLKQWLESRLHAELYIKPNPQVIPELKAKLAQDEKVSTLYAQWRANAKISATFNAASSNKITAENGTATHLLVPGASDLDLSVPIALVSRDLNSVEQTSAMKQRLTQPGDETLDDRQYWQAFADGEFVIISEPLAIKQQLNIGDSMQIDKLTKPVIVGGIYYDYGNPAGEVIISQTLWQASPLPRDPISFAVDYQGELDELQTELKQTLNLSNASMYSQTRIKKEAIAIFKRTFSITLVLNSLTLIVAAIGLFSATTMLTQARLAPFARLFALGVSRRQLQKMAFSQMLFIVLLTCLVAMPMGALLGYLVISKVTLQAFGWSIAMVWDWGSYGQVVATSIVSCLLAVAAPLYWQTRKPLIASLQQEGA</sequence>
<dbReference type="GO" id="GO:0005886">
    <property type="term" value="C:plasma membrane"/>
    <property type="evidence" value="ECO:0007669"/>
    <property type="project" value="UniProtKB-SubCell"/>
</dbReference>
<dbReference type="InterPro" id="IPR003838">
    <property type="entry name" value="ABC3_permease_C"/>
</dbReference>
<keyword evidence="5 6" id="KW-0472">Membrane</keyword>
<name>A0A411PGQ6_9GAMM</name>
<feature type="transmembrane region" description="Helical" evidence="6">
    <location>
        <begin position="436"/>
        <end position="460"/>
    </location>
</feature>
<proteinExistence type="predicted"/>
<dbReference type="Pfam" id="PF02687">
    <property type="entry name" value="FtsX"/>
    <property type="match status" value="1"/>
</dbReference>
<evidence type="ECO:0000259" key="7">
    <source>
        <dbReference type="Pfam" id="PF02687"/>
    </source>
</evidence>
<feature type="transmembrane region" description="Helical" evidence="6">
    <location>
        <begin position="748"/>
        <end position="769"/>
    </location>
</feature>
<dbReference type="PANTHER" id="PTHR30287">
    <property type="entry name" value="MEMBRANE COMPONENT OF PREDICTED ABC SUPERFAMILY METABOLITE UPTAKE TRANSPORTER"/>
    <property type="match status" value="1"/>
</dbReference>
<feature type="transmembrane region" description="Helical" evidence="6">
    <location>
        <begin position="363"/>
        <end position="386"/>
    </location>
</feature>
<evidence type="ECO:0000256" key="2">
    <source>
        <dbReference type="ARBA" id="ARBA00022475"/>
    </source>
</evidence>
<dbReference type="OrthoDB" id="343744at2"/>
<feature type="transmembrane region" description="Helical" evidence="6">
    <location>
        <begin position="798"/>
        <end position="821"/>
    </location>
</feature>
<dbReference type="EMBL" id="CP036200">
    <property type="protein sequence ID" value="QBF82572.1"/>
    <property type="molecule type" value="Genomic_DNA"/>
</dbReference>
<feature type="transmembrane region" description="Helical" evidence="6">
    <location>
        <begin position="307"/>
        <end position="332"/>
    </location>
</feature>
<feature type="transmembrane region" description="Helical" evidence="6">
    <location>
        <begin position="21"/>
        <end position="41"/>
    </location>
</feature>
<dbReference type="AlphaFoldDB" id="A0A411PGQ6"/>
<dbReference type="RefSeq" id="WP_130598833.1">
    <property type="nucleotide sequence ID" value="NZ_CP036200.1"/>
</dbReference>
<feature type="domain" description="ABC3 transporter permease C-terminal" evidence="7">
    <location>
        <begin position="751"/>
        <end position="866"/>
    </location>
</feature>
<keyword evidence="4 6" id="KW-1133">Transmembrane helix</keyword>
<evidence type="ECO:0000256" key="3">
    <source>
        <dbReference type="ARBA" id="ARBA00022692"/>
    </source>
</evidence>
<keyword evidence="2" id="KW-1003">Cell membrane</keyword>
<comment type="subcellular location">
    <subcellularLocation>
        <location evidence="1">Cell membrane</location>
        <topology evidence="1">Multi-pass membrane protein</topology>
    </subcellularLocation>
</comment>
<feature type="transmembrane region" description="Helical" evidence="6">
    <location>
        <begin position="480"/>
        <end position="501"/>
    </location>
</feature>
<keyword evidence="3 6" id="KW-0812">Transmembrane</keyword>